<dbReference type="EMBL" id="SSFD01000006">
    <property type="protein sequence ID" value="TXH92501.1"/>
    <property type="molecule type" value="Genomic_DNA"/>
</dbReference>
<gene>
    <name evidence="2" type="ORF">E6Q80_00310</name>
</gene>
<keyword evidence="1" id="KW-0732">Signal</keyword>
<proteinExistence type="predicted"/>
<dbReference type="GO" id="GO:0043683">
    <property type="term" value="P:type IV pilus assembly"/>
    <property type="evidence" value="ECO:0007669"/>
    <property type="project" value="InterPro"/>
</dbReference>
<comment type="caution">
    <text evidence="2">The sequence shown here is derived from an EMBL/GenBank/DDBJ whole genome shotgun (WGS) entry which is preliminary data.</text>
</comment>
<evidence type="ECO:0000313" key="2">
    <source>
        <dbReference type="EMBL" id="TXH92501.1"/>
    </source>
</evidence>
<feature type="signal peptide" evidence="1">
    <location>
        <begin position="1"/>
        <end position="25"/>
    </location>
</feature>
<dbReference type="Proteomes" id="UP000321192">
    <property type="component" value="Unassembled WGS sequence"/>
</dbReference>
<sequence length="347" mass="36444">MVGMTIGLIALLVMVQTFSASNAHKANTVSGADATTAGQVAMTLLERDLLNAGAGLIGTGCRTIKYLKPGTSGAQEMNGMPVTIVADPGAPSALASRSDRITIRYASSGEASIAKATLTESMPSPSSTMFANIGMGFSEDDLIVLNDAEGHCAIQQLTQDPGSVGRGGGAWRFQINPSSPYNDPGDSAGLFPSDGYQSGTGTIRSLGPGGIAETVYRLQSRGSSTAPPDTDLATSRADMASTTAAQTLVRDVVALRAQYGWWNRTTNTVSFSSTIPTGAGAADLVAVRVGILVRASQRDASYTAPETFSFFEYDTPVQITLGSAERNYRYRSYETVVPLRNALWNRE</sequence>
<dbReference type="InterPro" id="IPR032092">
    <property type="entry name" value="PilW"/>
</dbReference>
<feature type="chain" id="PRO_5023028091" description="Pilus assembly protein PilW" evidence="1">
    <location>
        <begin position="26"/>
        <end position="347"/>
    </location>
</feature>
<evidence type="ECO:0008006" key="4">
    <source>
        <dbReference type="Google" id="ProtNLM"/>
    </source>
</evidence>
<reference evidence="2 3" key="1">
    <citation type="submission" date="2018-09" db="EMBL/GenBank/DDBJ databases">
        <title>Metagenome Assembled Genomes from an Advanced Water Purification Facility.</title>
        <authorList>
            <person name="Stamps B.W."/>
            <person name="Spear J.R."/>
        </authorList>
    </citation>
    <scope>NUCLEOTIDE SEQUENCE [LARGE SCALE GENOMIC DNA]</scope>
    <source>
        <strain evidence="2">Bin_27_1</strain>
    </source>
</reference>
<organism evidence="2 3">
    <name type="scientific">Thauera aminoaromatica</name>
    <dbReference type="NCBI Taxonomy" id="164330"/>
    <lineage>
        <taxon>Bacteria</taxon>
        <taxon>Pseudomonadati</taxon>
        <taxon>Pseudomonadota</taxon>
        <taxon>Betaproteobacteria</taxon>
        <taxon>Rhodocyclales</taxon>
        <taxon>Zoogloeaceae</taxon>
        <taxon>Thauera</taxon>
    </lineage>
</organism>
<evidence type="ECO:0000313" key="3">
    <source>
        <dbReference type="Proteomes" id="UP000321192"/>
    </source>
</evidence>
<evidence type="ECO:0000256" key="1">
    <source>
        <dbReference type="SAM" id="SignalP"/>
    </source>
</evidence>
<dbReference type="Pfam" id="PF16074">
    <property type="entry name" value="PilW"/>
    <property type="match status" value="1"/>
</dbReference>
<accession>A0A5C7TBZ2</accession>
<name>A0A5C7TBZ2_THASP</name>
<protein>
    <recommendedName>
        <fullName evidence="4">Pilus assembly protein PilW</fullName>
    </recommendedName>
</protein>
<dbReference type="AlphaFoldDB" id="A0A5C7TBZ2"/>